<keyword evidence="2" id="KW-1185">Reference proteome</keyword>
<organism evidence="1 2">
    <name type="scientific">Cotesia congregata</name>
    <name type="common">Parasitoid wasp</name>
    <name type="synonym">Apanteles congregatus</name>
    <dbReference type="NCBI Taxonomy" id="51543"/>
    <lineage>
        <taxon>Eukaryota</taxon>
        <taxon>Metazoa</taxon>
        <taxon>Ecdysozoa</taxon>
        <taxon>Arthropoda</taxon>
        <taxon>Hexapoda</taxon>
        <taxon>Insecta</taxon>
        <taxon>Pterygota</taxon>
        <taxon>Neoptera</taxon>
        <taxon>Endopterygota</taxon>
        <taxon>Hymenoptera</taxon>
        <taxon>Apocrita</taxon>
        <taxon>Ichneumonoidea</taxon>
        <taxon>Braconidae</taxon>
        <taxon>Microgastrinae</taxon>
        <taxon>Cotesia</taxon>
    </lineage>
</organism>
<sequence length="219" mass="26176">MSGGYFRDTERRIMRSLIFVSWFKIGDNIDSRCYRLALHSLKARKNIFTIEIRRLLVTATILPLIDYCSLVLIDSTSENDLKLQRTVNSAIRFIFNLRKDEHISPHRRQLGWLTVKYRRFYFAVCFFYKLLEHGKPEYQRDLFVEESDVRRSDRLAAKRHTSFKIPNFTTSYFEKSYIVTVIKLWEELPSDIVNSSSLEVFKTTKLRKSKSRQEILRTR</sequence>
<protein>
    <submittedName>
        <fullName evidence="1">Uncharacterized protein</fullName>
    </submittedName>
</protein>
<evidence type="ECO:0000313" key="2">
    <source>
        <dbReference type="Proteomes" id="UP000786811"/>
    </source>
</evidence>
<reference evidence="1" key="1">
    <citation type="submission" date="2021-04" db="EMBL/GenBank/DDBJ databases">
        <authorList>
            <person name="Chebbi M.A.C M."/>
        </authorList>
    </citation>
    <scope>NUCLEOTIDE SEQUENCE</scope>
</reference>
<evidence type="ECO:0000313" key="1">
    <source>
        <dbReference type="EMBL" id="CAG5082890.1"/>
    </source>
</evidence>
<name>A0A8J2H7R6_COTCN</name>
<dbReference type="OrthoDB" id="7694116at2759"/>
<dbReference type="EMBL" id="CAJNRD030001118">
    <property type="protein sequence ID" value="CAG5082890.1"/>
    <property type="molecule type" value="Genomic_DNA"/>
</dbReference>
<accession>A0A8J2H7R6</accession>
<dbReference type="AlphaFoldDB" id="A0A8J2H7R6"/>
<proteinExistence type="predicted"/>
<dbReference type="Proteomes" id="UP000786811">
    <property type="component" value="Unassembled WGS sequence"/>
</dbReference>
<gene>
    <name evidence="1" type="ORF">HICCMSTLAB_LOCUS3677</name>
</gene>
<comment type="caution">
    <text evidence="1">The sequence shown here is derived from an EMBL/GenBank/DDBJ whole genome shotgun (WGS) entry which is preliminary data.</text>
</comment>